<dbReference type="OrthoDB" id="981626at2"/>
<dbReference type="Proteomes" id="UP000030121">
    <property type="component" value="Unassembled WGS sequence"/>
</dbReference>
<accession>A0A0A2MQI8</accession>
<evidence type="ECO:0000256" key="1">
    <source>
        <dbReference type="ARBA" id="ARBA00022729"/>
    </source>
</evidence>
<dbReference type="EMBL" id="JRLW01000002">
    <property type="protein sequence ID" value="KGO90535.1"/>
    <property type="molecule type" value="Genomic_DNA"/>
</dbReference>
<keyword evidence="1 2" id="KW-0732">Signal</keyword>
<dbReference type="RefSeq" id="WP_026979972.1">
    <property type="nucleotide sequence ID" value="NZ_AUCZ01000007.1"/>
</dbReference>
<keyword evidence="5" id="KW-1185">Reference proteome</keyword>
<dbReference type="STRING" id="1121899.GCA_000430025_01505"/>
<evidence type="ECO:0000313" key="5">
    <source>
        <dbReference type="Proteomes" id="UP000030121"/>
    </source>
</evidence>
<evidence type="ECO:0000256" key="2">
    <source>
        <dbReference type="SAM" id="SignalP"/>
    </source>
</evidence>
<dbReference type="PANTHER" id="PTHR15337">
    <property type="entry name" value="ANTERIOR GRADIENT PROTEIN-RELATED"/>
    <property type="match status" value="1"/>
</dbReference>
<comment type="caution">
    <text evidence="4">The sequence shown here is derived from an EMBL/GenBank/DDBJ whole genome shotgun (WGS) entry which is preliminary data.</text>
</comment>
<feature type="chain" id="PRO_5001991820" evidence="2">
    <location>
        <begin position="20"/>
        <end position="159"/>
    </location>
</feature>
<gene>
    <name evidence="4" type="ORF">Q764_03040</name>
</gene>
<dbReference type="SUPFAM" id="SSF52833">
    <property type="entry name" value="Thioredoxin-like"/>
    <property type="match status" value="1"/>
</dbReference>
<evidence type="ECO:0000259" key="3">
    <source>
        <dbReference type="PROSITE" id="PS51352"/>
    </source>
</evidence>
<dbReference type="PROSITE" id="PS51352">
    <property type="entry name" value="THIOREDOXIN_2"/>
    <property type="match status" value="1"/>
</dbReference>
<reference evidence="4 5" key="1">
    <citation type="submission" date="2013-09" db="EMBL/GenBank/DDBJ databases">
        <authorList>
            <person name="Zeng Z."/>
            <person name="Chen C."/>
        </authorList>
    </citation>
    <scope>NUCLEOTIDE SEQUENCE [LARGE SCALE GENOMIC DNA]</scope>
    <source>
        <strain evidence="4 5">GH29-5</strain>
    </source>
</reference>
<dbReference type="InterPro" id="IPR036249">
    <property type="entry name" value="Thioredoxin-like_sf"/>
</dbReference>
<organism evidence="4 5">
    <name type="scientific">Flavobacterium suncheonense GH29-5 = DSM 17707</name>
    <dbReference type="NCBI Taxonomy" id="1121899"/>
    <lineage>
        <taxon>Bacteria</taxon>
        <taxon>Pseudomonadati</taxon>
        <taxon>Bacteroidota</taxon>
        <taxon>Flavobacteriia</taxon>
        <taxon>Flavobacteriales</taxon>
        <taxon>Flavobacteriaceae</taxon>
        <taxon>Flavobacterium</taxon>
    </lineage>
</organism>
<feature type="signal peptide" evidence="2">
    <location>
        <begin position="1"/>
        <end position="19"/>
    </location>
</feature>
<protein>
    <submittedName>
        <fullName evidence="4">Thioredoxin</fullName>
    </submittedName>
</protein>
<dbReference type="PANTHER" id="PTHR15337:SF11">
    <property type="entry name" value="THIOREDOXIN DOMAIN-CONTAINING PROTEIN"/>
    <property type="match status" value="1"/>
</dbReference>
<dbReference type="eggNOG" id="COG0526">
    <property type="taxonomic scope" value="Bacteria"/>
</dbReference>
<name>A0A0A2MQI8_9FLAO</name>
<evidence type="ECO:0000313" key="4">
    <source>
        <dbReference type="EMBL" id="KGO90535.1"/>
    </source>
</evidence>
<dbReference type="InterPro" id="IPR051099">
    <property type="entry name" value="AGR/TXD"/>
</dbReference>
<dbReference type="Gene3D" id="3.40.30.10">
    <property type="entry name" value="Glutaredoxin"/>
    <property type="match status" value="1"/>
</dbReference>
<proteinExistence type="predicted"/>
<sequence>MKKTLILFFLLVGFHAVQAQENELTWHTNFEKAMQLSLKEKKPLMLFFTGSDWCGWCIRLQKEVFHKSEFAAWAKDKVILVELDFPRKKQLEPSMQQQNYGLQNALQVRGYPTIWFVTAEKKDDGKINLSQLGSTGYVAGGPEAWLTGANQILANFKKG</sequence>
<dbReference type="Pfam" id="PF13899">
    <property type="entry name" value="Thioredoxin_7"/>
    <property type="match status" value="1"/>
</dbReference>
<feature type="domain" description="Thioredoxin" evidence="3">
    <location>
        <begin position="5"/>
        <end position="154"/>
    </location>
</feature>
<dbReference type="InterPro" id="IPR013766">
    <property type="entry name" value="Thioredoxin_domain"/>
</dbReference>
<dbReference type="AlphaFoldDB" id="A0A0A2MQI8"/>